<accession>A0A662ZH41</accession>
<name>A0A662ZH41_9GAMM</name>
<evidence type="ECO:0000313" key="1">
    <source>
        <dbReference type="EMBL" id="SFP29899.1"/>
    </source>
</evidence>
<keyword evidence="2" id="KW-1185">Reference proteome</keyword>
<gene>
    <name evidence="1" type="ORF">SAMN02910344_01019</name>
</gene>
<reference evidence="1 2" key="1">
    <citation type="submission" date="2016-10" db="EMBL/GenBank/DDBJ databases">
        <authorList>
            <person name="Varghese N."/>
            <person name="Submissions S."/>
        </authorList>
    </citation>
    <scope>NUCLEOTIDE SEQUENCE [LARGE SCALE GENOMIC DNA]</scope>
    <source>
        <strain evidence="1 2">DSM 1361</strain>
    </source>
</reference>
<protein>
    <submittedName>
        <fullName evidence="1">Uncharacterized protein</fullName>
    </submittedName>
</protein>
<organism evidence="1 2">
    <name type="scientific">Ruminobacter amylophilus</name>
    <dbReference type="NCBI Taxonomy" id="867"/>
    <lineage>
        <taxon>Bacteria</taxon>
        <taxon>Pseudomonadati</taxon>
        <taxon>Pseudomonadota</taxon>
        <taxon>Gammaproteobacteria</taxon>
        <taxon>Aeromonadales</taxon>
        <taxon>Succinivibrionaceae</taxon>
        <taxon>Ruminobacter</taxon>
    </lineage>
</organism>
<dbReference type="RefSeq" id="WP_093141549.1">
    <property type="nucleotide sequence ID" value="NZ_FOXF01000013.1"/>
</dbReference>
<sequence>MDIVSVNAESYEEDGRSRIVVTPPAGICPSPAFAVSFDCDCIETVKNHGLKPSEAAPLLADILKKHEQVVFSNAKSCQMFRELLVSLQMTDVLRDKTVSSFKSILHAAVTLKNIYYPKAWCNIKKLCSELGFAENRYIGCMYRVFADLYGKAPKLLSYFVKRDMVLGTAESSGRIVLGITEDGFRIITPVMVTRDYILGMDISKEVKPCVLPLNGSVCYTVSSAINGAVAQSLGTDFESIKRRFAEALPYCNSDTPEHEILMSGLGELLKNADSDDTTAVTDEKLRRLTGLVPSGRVFLGASEVSAYVGKVSGPLRTAMLDYLYLEEYPFPLGYEDVYRDIVSSRINSARDVMVSELEYATAEAEKNGSKESLSRLSNLYRFLSE</sequence>
<evidence type="ECO:0000313" key="2">
    <source>
        <dbReference type="Proteomes" id="UP000243745"/>
    </source>
</evidence>
<dbReference type="Proteomes" id="UP000243745">
    <property type="component" value="Unassembled WGS sequence"/>
</dbReference>
<dbReference type="AlphaFoldDB" id="A0A662ZH41"/>
<dbReference type="EMBL" id="FOXF01000013">
    <property type="protein sequence ID" value="SFP29899.1"/>
    <property type="molecule type" value="Genomic_DNA"/>
</dbReference>
<proteinExistence type="predicted"/>